<evidence type="ECO:0000256" key="8">
    <source>
        <dbReference type="ARBA" id="ARBA00023033"/>
    </source>
</evidence>
<dbReference type="Proteomes" id="UP001498398">
    <property type="component" value="Unassembled WGS sequence"/>
</dbReference>
<name>A0ABR1JMU7_9AGAR</name>
<dbReference type="Gene3D" id="1.10.630.10">
    <property type="entry name" value="Cytochrome P450"/>
    <property type="match status" value="1"/>
</dbReference>
<dbReference type="PANTHER" id="PTHR46300:SF7">
    <property type="entry name" value="P450, PUTATIVE (EUROFUNG)-RELATED"/>
    <property type="match status" value="1"/>
</dbReference>
<dbReference type="InterPro" id="IPR050364">
    <property type="entry name" value="Cytochrome_P450_fung"/>
</dbReference>
<dbReference type="SUPFAM" id="SSF48264">
    <property type="entry name" value="Cytochrome P450"/>
    <property type="match status" value="1"/>
</dbReference>
<keyword evidence="11" id="KW-1185">Reference proteome</keyword>
<accession>A0ABR1JMU7</accession>
<keyword evidence="7 9" id="KW-0408">Iron</keyword>
<evidence type="ECO:0000256" key="4">
    <source>
        <dbReference type="ARBA" id="ARBA00022617"/>
    </source>
</evidence>
<evidence type="ECO:0000256" key="1">
    <source>
        <dbReference type="ARBA" id="ARBA00001971"/>
    </source>
</evidence>
<evidence type="ECO:0000313" key="11">
    <source>
        <dbReference type="Proteomes" id="UP001498398"/>
    </source>
</evidence>
<comment type="similarity">
    <text evidence="3 9">Belongs to the cytochrome P450 family.</text>
</comment>
<keyword evidence="4 9" id="KW-0349">Heme</keyword>
<dbReference type="InterPro" id="IPR002401">
    <property type="entry name" value="Cyt_P450_E_grp-I"/>
</dbReference>
<comment type="caution">
    <text evidence="10">The sequence shown here is derived from an EMBL/GenBank/DDBJ whole genome shotgun (WGS) entry which is preliminary data.</text>
</comment>
<dbReference type="InterPro" id="IPR036396">
    <property type="entry name" value="Cyt_P450_sf"/>
</dbReference>
<dbReference type="PANTHER" id="PTHR46300">
    <property type="entry name" value="P450, PUTATIVE (EUROFUNG)-RELATED-RELATED"/>
    <property type="match status" value="1"/>
</dbReference>
<dbReference type="InterPro" id="IPR001128">
    <property type="entry name" value="Cyt_P450"/>
</dbReference>
<dbReference type="Pfam" id="PF00067">
    <property type="entry name" value="p450"/>
    <property type="match status" value="1"/>
</dbReference>
<evidence type="ECO:0000256" key="2">
    <source>
        <dbReference type="ARBA" id="ARBA00005179"/>
    </source>
</evidence>
<comment type="pathway">
    <text evidence="2">Secondary metabolite biosynthesis.</text>
</comment>
<protein>
    <recommendedName>
        <fullName evidence="12">Cytochrome P450</fullName>
    </recommendedName>
</protein>
<dbReference type="PRINTS" id="PR00463">
    <property type="entry name" value="EP450I"/>
</dbReference>
<sequence length="205" mass="23401">MVRHPHLQRTAQAEIDKVLKKGHLPDFNDQESLPFVTAIVKETLRHSPVTPLACPHRSTEDDIYRGWFIPKNSIMLPSIWTLTHDPEVYPDPFAYKPERFLNSDGTLNPEVPDPKNFTFGFGRRICPARYMAWSSLWITVASVLSVFDIMPSLDQDGKEIVPLPKYTNGIVVHPVPFKCRLVPRSEAHEELIRSTVSNLEAVDIF</sequence>
<comment type="cofactor">
    <cofactor evidence="1">
        <name>heme</name>
        <dbReference type="ChEBI" id="CHEBI:30413"/>
    </cofactor>
</comment>
<organism evidence="10 11">
    <name type="scientific">Marasmiellus scandens</name>
    <dbReference type="NCBI Taxonomy" id="2682957"/>
    <lineage>
        <taxon>Eukaryota</taxon>
        <taxon>Fungi</taxon>
        <taxon>Dikarya</taxon>
        <taxon>Basidiomycota</taxon>
        <taxon>Agaricomycotina</taxon>
        <taxon>Agaricomycetes</taxon>
        <taxon>Agaricomycetidae</taxon>
        <taxon>Agaricales</taxon>
        <taxon>Marasmiineae</taxon>
        <taxon>Omphalotaceae</taxon>
        <taxon>Marasmiellus</taxon>
    </lineage>
</organism>
<proteinExistence type="inferred from homology"/>
<keyword evidence="8 9" id="KW-0503">Monooxygenase</keyword>
<gene>
    <name evidence="10" type="ORF">VKT23_007851</name>
</gene>
<dbReference type="PROSITE" id="PS00086">
    <property type="entry name" value="CYTOCHROME_P450"/>
    <property type="match status" value="1"/>
</dbReference>
<keyword evidence="6 9" id="KW-0560">Oxidoreductase</keyword>
<dbReference type="EMBL" id="JBANRG010000011">
    <property type="protein sequence ID" value="KAK7462248.1"/>
    <property type="molecule type" value="Genomic_DNA"/>
</dbReference>
<evidence type="ECO:0000256" key="6">
    <source>
        <dbReference type="ARBA" id="ARBA00023002"/>
    </source>
</evidence>
<evidence type="ECO:0000256" key="7">
    <source>
        <dbReference type="ARBA" id="ARBA00023004"/>
    </source>
</evidence>
<evidence type="ECO:0000313" key="10">
    <source>
        <dbReference type="EMBL" id="KAK7462248.1"/>
    </source>
</evidence>
<evidence type="ECO:0000256" key="3">
    <source>
        <dbReference type="ARBA" id="ARBA00010617"/>
    </source>
</evidence>
<evidence type="ECO:0000256" key="9">
    <source>
        <dbReference type="RuleBase" id="RU000461"/>
    </source>
</evidence>
<reference evidence="10 11" key="1">
    <citation type="submission" date="2024-01" db="EMBL/GenBank/DDBJ databases">
        <title>A draft genome for the cacao thread blight pathogen Marasmiellus scandens.</title>
        <authorList>
            <person name="Baruah I.K."/>
            <person name="Leung J."/>
            <person name="Bukari Y."/>
            <person name="Amoako-Attah I."/>
            <person name="Meinhardt L.W."/>
            <person name="Bailey B.A."/>
            <person name="Cohen S.P."/>
        </authorList>
    </citation>
    <scope>NUCLEOTIDE SEQUENCE [LARGE SCALE GENOMIC DNA]</scope>
    <source>
        <strain evidence="10 11">GH-19</strain>
    </source>
</reference>
<dbReference type="PRINTS" id="PR00385">
    <property type="entry name" value="P450"/>
</dbReference>
<dbReference type="InterPro" id="IPR017972">
    <property type="entry name" value="Cyt_P450_CS"/>
</dbReference>
<evidence type="ECO:0000256" key="5">
    <source>
        <dbReference type="ARBA" id="ARBA00022723"/>
    </source>
</evidence>
<keyword evidence="5 9" id="KW-0479">Metal-binding</keyword>
<evidence type="ECO:0008006" key="12">
    <source>
        <dbReference type="Google" id="ProtNLM"/>
    </source>
</evidence>